<dbReference type="AlphaFoldDB" id="A0A9W9W4R2"/>
<name>A0A9W9W4R2_9EURO</name>
<organism evidence="1 2">
    <name type="scientific">Penicillium cosmopolitanum</name>
    <dbReference type="NCBI Taxonomy" id="1131564"/>
    <lineage>
        <taxon>Eukaryota</taxon>
        <taxon>Fungi</taxon>
        <taxon>Dikarya</taxon>
        <taxon>Ascomycota</taxon>
        <taxon>Pezizomycotina</taxon>
        <taxon>Eurotiomycetes</taxon>
        <taxon>Eurotiomycetidae</taxon>
        <taxon>Eurotiales</taxon>
        <taxon>Aspergillaceae</taxon>
        <taxon>Penicillium</taxon>
    </lineage>
</organism>
<comment type="caution">
    <text evidence="1">The sequence shown here is derived from an EMBL/GenBank/DDBJ whole genome shotgun (WGS) entry which is preliminary data.</text>
</comment>
<reference evidence="1" key="1">
    <citation type="submission" date="2022-12" db="EMBL/GenBank/DDBJ databases">
        <authorList>
            <person name="Petersen C."/>
        </authorList>
    </citation>
    <scope>NUCLEOTIDE SEQUENCE</scope>
    <source>
        <strain evidence="1">IBT 29677</strain>
    </source>
</reference>
<evidence type="ECO:0000313" key="1">
    <source>
        <dbReference type="EMBL" id="KAJ5403283.1"/>
    </source>
</evidence>
<dbReference type="EMBL" id="JAPZBU010000005">
    <property type="protein sequence ID" value="KAJ5403283.1"/>
    <property type="molecule type" value="Genomic_DNA"/>
</dbReference>
<proteinExistence type="predicted"/>
<reference evidence="1" key="2">
    <citation type="journal article" date="2023" name="IMA Fungus">
        <title>Comparative genomic study of the Penicillium genus elucidates a diverse pangenome and 15 lateral gene transfer events.</title>
        <authorList>
            <person name="Petersen C."/>
            <person name="Sorensen T."/>
            <person name="Nielsen M.R."/>
            <person name="Sondergaard T.E."/>
            <person name="Sorensen J.L."/>
            <person name="Fitzpatrick D.A."/>
            <person name="Frisvad J.C."/>
            <person name="Nielsen K.L."/>
        </authorList>
    </citation>
    <scope>NUCLEOTIDE SEQUENCE</scope>
    <source>
        <strain evidence="1">IBT 29677</strain>
    </source>
</reference>
<dbReference type="Proteomes" id="UP001147747">
    <property type="component" value="Unassembled WGS sequence"/>
</dbReference>
<protein>
    <submittedName>
        <fullName evidence="1">Uncharacterized protein</fullName>
    </submittedName>
</protein>
<evidence type="ECO:0000313" key="2">
    <source>
        <dbReference type="Proteomes" id="UP001147747"/>
    </source>
</evidence>
<keyword evidence="2" id="KW-1185">Reference proteome</keyword>
<dbReference type="GeneID" id="81366771"/>
<gene>
    <name evidence="1" type="ORF">N7509_003154</name>
</gene>
<sequence>MEVISNVAIAGFLSRPLAHWDPQSCKLLSEANNFVSPFSRVIHLSLSSQNLSKLYGGLRLGAGLDCGFGSPRYRGICPDD</sequence>
<dbReference type="RefSeq" id="XP_056490525.1">
    <property type="nucleotide sequence ID" value="XM_056627791.1"/>
</dbReference>
<accession>A0A9W9W4R2</accession>